<feature type="domain" description="Major facilitator superfamily (MFS) profile" evidence="8">
    <location>
        <begin position="1"/>
        <end position="374"/>
    </location>
</feature>
<reference evidence="9 10" key="1">
    <citation type="journal article" date="2015" name="BMC Genomics">
        <title>Comparative genomics of Fructobacillus spp. and Leuconostoc spp. reveals niche-specific evolution of Fructobacillus spp.</title>
        <authorList>
            <person name="Endo A."/>
            <person name="Tanizawa Y."/>
            <person name="Tanaka N."/>
            <person name="Maeno S."/>
            <person name="Kumar H."/>
            <person name="Shiwa Y."/>
            <person name="Okada S."/>
            <person name="Yoshikawa H."/>
            <person name="Dicks L."/>
            <person name="Nakagawa J."/>
            <person name="Arita M."/>
        </authorList>
    </citation>
    <scope>NUCLEOTIDE SEQUENCE [LARGE SCALE GENOMIC DNA]</scope>
    <source>
        <strain evidence="9 10">JCM 12225</strain>
    </source>
</reference>
<dbReference type="EMBL" id="DF968003">
    <property type="protein sequence ID" value="GAO99920.1"/>
    <property type="molecule type" value="Genomic_DNA"/>
</dbReference>
<keyword evidence="10" id="KW-1185">Reference proteome</keyword>
<evidence type="ECO:0000256" key="7">
    <source>
        <dbReference type="SAM" id="Phobius"/>
    </source>
</evidence>
<keyword evidence="2" id="KW-0813">Transport</keyword>
<dbReference type="SUPFAM" id="SSF103473">
    <property type="entry name" value="MFS general substrate transporter"/>
    <property type="match status" value="1"/>
</dbReference>
<dbReference type="Proteomes" id="UP000253891">
    <property type="component" value="Unassembled WGS sequence"/>
</dbReference>
<dbReference type="PROSITE" id="PS50850">
    <property type="entry name" value="MFS"/>
    <property type="match status" value="1"/>
</dbReference>
<feature type="transmembrane region" description="Helical" evidence="7">
    <location>
        <begin position="99"/>
        <end position="116"/>
    </location>
</feature>
<evidence type="ECO:0000259" key="8">
    <source>
        <dbReference type="PROSITE" id="PS50850"/>
    </source>
</evidence>
<evidence type="ECO:0000256" key="6">
    <source>
        <dbReference type="ARBA" id="ARBA00023136"/>
    </source>
</evidence>
<evidence type="ECO:0000256" key="3">
    <source>
        <dbReference type="ARBA" id="ARBA00022475"/>
    </source>
</evidence>
<evidence type="ECO:0000313" key="10">
    <source>
        <dbReference type="Proteomes" id="UP000253891"/>
    </source>
</evidence>
<feature type="transmembrane region" description="Helical" evidence="7">
    <location>
        <begin position="176"/>
        <end position="194"/>
    </location>
</feature>
<gene>
    <name evidence="9" type="primary">chaT1</name>
    <name evidence="9" type="ORF">FFIC_260340</name>
</gene>
<organism evidence="9 10">
    <name type="scientific">Fructobacillus ficulneus</name>
    <dbReference type="NCBI Taxonomy" id="157463"/>
    <lineage>
        <taxon>Bacteria</taxon>
        <taxon>Bacillati</taxon>
        <taxon>Bacillota</taxon>
        <taxon>Bacilli</taxon>
        <taxon>Lactobacillales</taxon>
        <taxon>Lactobacillaceae</taxon>
        <taxon>Fructobacillus</taxon>
    </lineage>
</organism>
<keyword evidence="3" id="KW-1003">Cell membrane</keyword>
<evidence type="ECO:0000256" key="2">
    <source>
        <dbReference type="ARBA" id="ARBA00022448"/>
    </source>
</evidence>
<dbReference type="GO" id="GO:0022857">
    <property type="term" value="F:transmembrane transporter activity"/>
    <property type="evidence" value="ECO:0007669"/>
    <property type="project" value="InterPro"/>
</dbReference>
<dbReference type="InterPro" id="IPR036259">
    <property type="entry name" value="MFS_trans_sf"/>
</dbReference>
<dbReference type="InterPro" id="IPR011701">
    <property type="entry name" value="MFS"/>
</dbReference>
<dbReference type="STRING" id="157463.GCA_001047075_00834"/>
<dbReference type="GO" id="GO:0005886">
    <property type="term" value="C:plasma membrane"/>
    <property type="evidence" value="ECO:0007669"/>
    <property type="project" value="UniProtKB-SubCell"/>
</dbReference>
<name>A0A0K8MHA8_9LACO</name>
<feature type="transmembrane region" description="Helical" evidence="7">
    <location>
        <begin position="351"/>
        <end position="370"/>
    </location>
</feature>
<dbReference type="AlphaFoldDB" id="A0A0K8MHA8"/>
<sequence>MALGILGSVMGLSTLSGPLIGGILSETFGWPSIFYVNIPIGIFAAILVYITTKETPSYGEGQKIDFLGMLFSATSIFAAVYGLIQKENDPQMAWTNPKVAGWLILAVVLLAIFIFVESKVKKPMMNLTLFKNKNFVGAVIVAFTLGAAIYANNIFLTSLMQDFMGYSAFETGLRQVPMTMWSLILGPVTGYLGNKYSTKKLIAGGLLIGAVGFIIFANAMTTKLSYDQLILPLILLGVSNGLVNPLLNSAGLAGAAQEEVGMVSGLINVFMQLGISFGVVILGLAQTNDYTKYLNGHFTGQGTHGFKEALIDGGPFSGHSMIFSKAADKLPNLSDLQNVVAHAFYNGMRSLTYVSVIIIVVAAVLAYILLHDGETQVKSK</sequence>
<keyword evidence="5 7" id="KW-1133">Transmembrane helix</keyword>
<evidence type="ECO:0000313" key="9">
    <source>
        <dbReference type="EMBL" id="GAO99920.1"/>
    </source>
</evidence>
<proteinExistence type="predicted"/>
<feature type="transmembrane region" description="Helical" evidence="7">
    <location>
        <begin position="136"/>
        <end position="156"/>
    </location>
</feature>
<feature type="transmembrane region" description="Helical" evidence="7">
    <location>
        <begin position="260"/>
        <end position="285"/>
    </location>
</feature>
<dbReference type="Gene3D" id="1.20.1720.10">
    <property type="entry name" value="Multidrug resistance protein D"/>
    <property type="match status" value="1"/>
</dbReference>
<dbReference type="Gene3D" id="1.20.1250.20">
    <property type="entry name" value="MFS general substrate transporter like domains"/>
    <property type="match status" value="1"/>
</dbReference>
<feature type="transmembrane region" description="Helical" evidence="7">
    <location>
        <begin position="201"/>
        <end position="217"/>
    </location>
</feature>
<accession>A0A0K8MHA8</accession>
<protein>
    <submittedName>
        <fullName evidence="9">ChaT1 protein</fullName>
    </submittedName>
</protein>
<comment type="subcellular location">
    <subcellularLocation>
        <location evidence="1">Cell membrane</location>
        <topology evidence="1">Multi-pass membrane protein</topology>
    </subcellularLocation>
</comment>
<feature type="transmembrane region" description="Helical" evidence="7">
    <location>
        <begin position="229"/>
        <end position="248"/>
    </location>
</feature>
<evidence type="ECO:0000256" key="5">
    <source>
        <dbReference type="ARBA" id="ARBA00022989"/>
    </source>
</evidence>
<dbReference type="PANTHER" id="PTHR42718:SF46">
    <property type="entry name" value="BLR6921 PROTEIN"/>
    <property type="match status" value="1"/>
</dbReference>
<dbReference type="PANTHER" id="PTHR42718">
    <property type="entry name" value="MAJOR FACILITATOR SUPERFAMILY MULTIDRUG TRANSPORTER MFSC"/>
    <property type="match status" value="1"/>
</dbReference>
<feature type="transmembrane region" description="Helical" evidence="7">
    <location>
        <begin position="64"/>
        <end position="84"/>
    </location>
</feature>
<dbReference type="Pfam" id="PF07690">
    <property type="entry name" value="MFS_1"/>
    <property type="match status" value="1"/>
</dbReference>
<evidence type="ECO:0000256" key="1">
    <source>
        <dbReference type="ARBA" id="ARBA00004651"/>
    </source>
</evidence>
<feature type="transmembrane region" description="Helical" evidence="7">
    <location>
        <begin position="32"/>
        <end position="52"/>
    </location>
</feature>
<evidence type="ECO:0000256" key="4">
    <source>
        <dbReference type="ARBA" id="ARBA00022692"/>
    </source>
</evidence>
<dbReference type="InterPro" id="IPR020846">
    <property type="entry name" value="MFS_dom"/>
</dbReference>
<keyword evidence="6 7" id="KW-0472">Membrane</keyword>
<keyword evidence="4 7" id="KW-0812">Transmembrane</keyword>